<dbReference type="GO" id="GO:0022857">
    <property type="term" value="F:transmembrane transporter activity"/>
    <property type="evidence" value="ECO:0007669"/>
    <property type="project" value="InterPro"/>
</dbReference>
<organism evidence="9 10">
    <name type="scientific">Zeimonas arvi</name>
    <dbReference type="NCBI Taxonomy" id="2498847"/>
    <lineage>
        <taxon>Bacteria</taxon>
        <taxon>Pseudomonadati</taxon>
        <taxon>Pseudomonadota</taxon>
        <taxon>Betaproteobacteria</taxon>
        <taxon>Burkholderiales</taxon>
        <taxon>Burkholderiaceae</taxon>
        <taxon>Zeimonas</taxon>
    </lineage>
</organism>
<keyword evidence="10" id="KW-1185">Reference proteome</keyword>
<dbReference type="EMBL" id="VDUY01000004">
    <property type="protein sequence ID" value="TXL65328.1"/>
    <property type="molecule type" value="Genomic_DNA"/>
</dbReference>
<feature type="transmembrane region" description="Helical" evidence="7">
    <location>
        <begin position="267"/>
        <end position="289"/>
    </location>
</feature>
<dbReference type="InterPro" id="IPR020846">
    <property type="entry name" value="MFS_dom"/>
</dbReference>
<comment type="subcellular location">
    <subcellularLocation>
        <location evidence="1">Cell membrane</location>
        <topology evidence="1">Multi-pass membrane protein</topology>
    </subcellularLocation>
</comment>
<feature type="transmembrane region" description="Helical" evidence="7">
    <location>
        <begin position="330"/>
        <end position="348"/>
    </location>
</feature>
<gene>
    <name evidence="9" type="ORF">FHP08_11090</name>
</gene>
<keyword evidence="4 7" id="KW-0812">Transmembrane</keyword>
<dbReference type="GO" id="GO:0005886">
    <property type="term" value="C:plasma membrane"/>
    <property type="evidence" value="ECO:0007669"/>
    <property type="project" value="UniProtKB-SubCell"/>
</dbReference>
<dbReference type="PANTHER" id="PTHR23513:SF11">
    <property type="entry name" value="STAPHYLOFERRIN A TRANSPORTER"/>
    <property type="match status" value="1"/>
</dbReference>
<feature type="transmembrane region" description="Helical" evidence="7">
    <location>
        <begin position="126"/>
        <end position="144"/>
    </location>
</feature>
<keyword evidence="6 7" id="KW-0472">Membrane</keyword>
<evidence type="ECO:0000256" key="1">
    <source>
        <dbReference type="ARBA" id="ARBA00004651"/>
    </source>
</evidence>
<dbReference type="InterPro" id="IPR010290">
    <property type="entry name" value="TM_effector"/>
</dbReference>
<keyword evidence="5 7" id="KW-1133">Transmembrane helix</keyword>
<feature type="transmembrane region" description="Helical" evidence="7">
    <location>
        <begin position="392"/>
        <end position="410"/>
    </location>
</feature>
<evidence type="ECO:0000256" key="3">
    <source>
        <dbReference type="ARBA" id="ARBA00022475"/>
    </source>
</evidence>
<dbReference type="CDD" id="cd06173">
    <property type="entry name" value="MFS_MefA_like"/>
    <property type="match status" value="1"/>
</dbReference>
<evidence type="ECO:0000313" key="10">
    <source>
        <dbReference type="Proteomes" id="UP000321548"/>
    </source>
</evidence>
<keyword evidence="2" id="KW-0813">Transport</keyword>
<reference evidence="9 10" key="1">
    <citation type="submission" date="2019-06" db="EMBL/GenBank/DDBJ databases">
        <title>Quisquiliibacterium sp. nov., isolated from a maize field.</title>
        <authorList>
            <person name="Lin S.-Y."/>
            <person name="Tsai C.-F."/>
            <person name="Young C.-C."/>
        </authorList>
    </citation>
    <scope>NUCLEOTIDE SEQUENCE [LARGE SCALE GENOMIC DNA]</scope>
    <source>
        <strain evidence="9 10">CC-CFT501</strain>
    </source>
</reference>
<feature type="transmembrane region" description="Helical" evidence="7">
    <location>
        <begin position="416"/>
        <end position="433"/>
    </location>
</feature>
<sequence>MPRPPRGPPASFGLILSAWTRAPCVRTHRFAVTSDDPSAAKTSSSPWAPLFEPVFRRLWAVWLVANTCMWMNDVAAAWLMTSLTTSPVMVALVQTASTLPVFMLGLPSGALADIVDRRRFFMVTQFWVAGSATLLCLAILSGAINPTLLLLLVFANGIGLALRWPVYSALIPELVPRSQLPQALALNGVGMNASRIIGPVVAGALIAGAGTAWVFVLNAALSIVAGLVILTWRRERKTASSLPGERFLGAMRVGVQYVRKSPPMRAALIRISLFFAQSTALLALLPLIAMQMPGGSAGTFTVLLAAMGAGAIVSAIFIPRWRRKYPHDRVVLAGSSVLAVLMVVVVHAPNLWVAIPAMVVSGIAWLTVANTISVSAQLSLPDWVRARGMSTFQMGIMGGGALGAAVWGQVASMTDLRTSVTLAAVTGVLAAWLTRDMKLGGTVAEDLTPSRQFTPPVPGWEFDPRDGPVLTTIEYRIDPANAEEFRRVMQETGRRRLSRGALSWELFRDVKDPGRFIEYMIDESWLEHVRHFDRLTYSDELLRDRRLSMHIGEEPPRITRSIADAD</sequence>
<dbReference type="PROSITE" id="PS50850">
    <property type="entry name" value="MFS"/>
    <property type="match status" value="1"/>
</dbReference>
<evidence type="ECO:0000256" key="4">
    <source>
        <dbReference type="ARBA" id="ARBA00022692"/>
    </source>
</evidence>
<feature type="transmembrane region" description="Helical" evidence="7">
    <location>
        <begin position="354"/>
        <end position="380"/>
    </location>
</feature>
<dbReference type="SUPFAM" id="SSF103473">
    <property type="entry name" value="MFS general substrate transporter"/>
    <property type="match status" value="1"/>
</dbReference>
<feature type="transmembrane region" description="Helical" evidence="7">
    <location>
        <begin position="59"/>
        <end position="79"/>
    </location>
</feature>
<dbReference type="InterPro" id="IPR036259">
    <property type="entry name" value="MFS_trans_sf"/>
</dbReference>
<evidence type="ECO:0000256" key="6">
    <source>
        <dbReference type="ARBA" id="ARBA00023136"/>
    </source>
</evidence>
<comment type="caution">
    <text evidence="9">The sequence shown here is derived from an EMBL/GenBank/DDBJ whole genome shotgun (WGS) entry which is preliminary data.</text>
</comment>
<evidence type="ECO:0000256" key="2">
    <source>
        <dbReference type="ARBA" id="ARBA00022448"/>
    </source>
</evidence>
<name>A0A5C8NVU1_9BURK</name>
<accession>A0A5C8NVU1</accession>
<proteinExistence type="predicted"/>
<feature type="transmembrane region" description="Helical" evidence="7">
    <location>
        <begin position="91"/>
        <end position="114"/>
    </location>
</feature>
<keyword evidence="3" id="KW-1003">Cell membrane</keyword>
<feature type="transmembrane region" description="Helical" evidence="7">
    <location>
        <begin position="212"/>
        <end position="232"/>
    </location>
</feature>
<dbReference type="Proteomes" id="UP000321548">
    <property type="component" value="Unassembled WGS sequence"/>
</dbReference>
<dbReference type="Gene3D" id="1.20.1250.20">
    <property type="entry name" value="MFS general substrate transporter like domains"/>
    <property type="match status" value="1"/>
</dbReference>
<dbReference type="OrthoDB" id="9775268at2"/>
<evidence type="ECO:0000256" key="5">
    <source>
        <dbReference type="ARBA" id="ARBA00022989"/>
    </source>
</evidence>
<evidence type="ECO:0000256" key="7">
    <source>
        <dbReference type="SAM" id="Phobius"/>
    </source>
</evidence>
<feature type="domain" description="Major facilitator superfamily (MFS) profile" evidence="8">
    <location>
        <begin position="54"/>
        <end position="438"/>
    </location>
</feature>
<evidence type="ECO:0000259" key="8">
    <source>
        <dbReference type="PROSITE" id="PS50850"/>
    </source>
</evidence>
<feature type="transmembrane region" description="Helical" evidence="7">
    <location>
        <begin position="295"/>
        <end position="318"/>
    </location>
</feature>
<dbReference type="PANTHER" id="PTHR23513">
    <property type="entry name" value="INTEGRAL MEMBRANE EFFLUX PROTEIN-RELATED"/>
    <property type="match status" value="1"/>
</dbReference>
<protein>
    <submittedName>
        <fullName evidence="9">MFS transporter</fullName>
    </submittedName>
</protein>
<dbReference type="AlphaFoldDB" id="A0A5C8NVU1"/>
<evidence type="ECO:0000313" key="9">
    <source>
        <dbReference type="EMBL" id="TXL65328.1"/>
    </source>
</evidence>
<dbReference type="Pfam" id="PF05977">
    <property type="entry name" value="MFS_3"/>
    <property type="match status" value="1"/>
</dbReference>